<evidence type="ECO:0000313" key="4">
    <source>
        <dbReference type="Proteomes" id="UP001479436"/>
    </source>
</evidence>
<dbReference type="Proteomes" id="UP001479436">
    <property type="component" value="Unassembled WGS sequence"/>
</dbReference>
<proteinExistence type="predicted"/>
<keyword evidence="4" id="KW-1185">Reference proteome</keyword>
<sequence length="76" mass="8918">MAFPSWSAFKANIKAFFLTSRFLLILITQLESLKQKNNVLEYVQNFKNILAQIIAVVEDDKIQYFFRGLSTKTRQE</sequence>
<protein>
    <recommendedName>
        <fullName evidence="2">Retrotransposon gag domain-containing protein</fullName>
    </recommendedName>
</protein>
<evidence type="ECO:0000256" key="1">
    <source>
        <dbReference type="SAM" id="SignalP"/>
    </source>
</evidence>
<dbReference type="Pfam" id="PF03732">
    <property type="entry name" value="Retrotrans_gag"/>
    <property type="match status" value="1"/>
</dbReference>
<accession>A0ABR2VN86</accession>
<feature type="chain" id="PRO_5047482950" description="Retrotransposon gag domain-containing protein" evidence="1">
    <location>
        <begin position="33"/>
        <end position="76"/>
    </location>
</feature>
<name>A0ABR2VN86_9FUNG</name>
<feature type="non-terminal residue" evidence="3">
    <location>
        <position position="76"/>
    </location>
</feature>
<gene>
    <name evidence="3" type="ORF">K7432_015317</name>
</gene>
<feature type="domain" description="Retrotransposon gag" evidence="2">
    <location>
        <begin position="5"/>
        <end position="70"/>
    </location>
</feature>
<organism evidence="3 4">
    <name type="scientific">Basidiobolus ranarum</name>
    <dbReference type="NCBI Taxonomy" id="34480"/>
    <lineage>
        <taxon>Eukaryota</taxon>
        <taxon>Fungi</taxon>
        <taxon>Fungi incertae sedis</taxon>
        <taxon>Zoopagomycota</taxon>
        <taxon>Entomophthoromycotina</taxon>
        <taxon>Basidiobolomycetes</taxon>
        <taxon>Basidiobolales</taxon>
        <taxon>Basidiobolaceae</taxon>
        <taxon>Basidiobolus</taxon>
    </lineage>
</organism>
<comment type="caution">
    <text evidence="3">The sequence shown here is derived from an EMBL/GenBank/DDBJ whole genome shotgun (WGS) entry which is preliminary data.</text>
</comment>
<evidence type="ECO:0000259" key="2">
    <source>
        <dbReference type="Pfam" id="PF03732"/>
    </source>
</evidence>
<dbReference type="EMBL" id="JASJQH010008916">
    <property type="protein sequence ID" value="KAK9685921.1"/>
    <property type="molecule type" value="Genomic_DNA"/>
</dbReference>
<keyword evidence="1" id="KW-0732">Signal</keyword>
<feature type="signal peptide" evidence="1">
    <location>
        <begin position="1"/>
        <end position="32"/>
    </location>
</feature>
<reference evidence="3 4" key="1">
    <citation type="submission" date="2023-04" db="EMBL/GenBank/DDBJ databases">
        <title>Genome of Basidiobolus ranarum AG-B5.</title>
        <authorList>
            <person name="Stajich J.E."/>
            <person name="Carter-House D."/>
            <person name="Gryganskyi A."/>
        </authorList>
    </citation>
    <scope>NUCLEOTIDE SEQUENCE [LARGE SCALE GENOMIC DNA]</scope>
    <source>
        <strain evidence="3 4">AG-B5</strain>
    </source>
</reference>
<evidence type="ECO:0000313" key="3">
    <source>
        <dbReference type="EMBL" id="KAK9685921.1"/>
    </source>
</evidence>
<dbReference type="InterPro" id="IPR005162">
    <property type="entry name" value="Retrotrans_gag_dom"/>
</dbReference>